<dbReference type="InterPro" id="IPR016036">
    <property type="entry name" value="Malonyl_transacylase_ACP-bd"/>
</dbReference>
<dbReference type="SUPFAM" id="SSF47336">
    <property type="entry name" value="ACP-like"/>
    <property type="match status" value="3"/>
</dbReference>
<feature type="domain" description="Ketosynthase family 3 (KS3)" evidence="9">
    <location>
        <begin position="1588"/>
        <end position="2014"/>
    </location>
</feature>
<feature type="region of interest" description="Disordered" evidence="7">
    <location>
        <begin position="4558"/>
        <end position="4577"/>
    </location>
</feature>
<dbReference type="SMART" id="SM00823">
    <property type="entry name" value="PKS_PP"/>
    <property type="match status" value="3"/>
</dbReference>
<dbReference type="InterPro" id="IPR036736">
    <property type="entry name" value="ACP-like_sf"/>
</dbReference>
<dbReference type="GO" id="GO:0004315">
    <property type="term" value="F:3-oxoacyl-[acyl-carrier-protein] synthase activity"/>
    <property type="evidence" value="ECO:0007669"/>
    <property type="project" value="InterPro"/>
</dbReference>
<keyword evidence="2" id="KW-0597">Phosphoprotein</keyword>
<dbReference type="FunFam" id="3.40.47.10:FF:000019">
    <property type="entry name" value="Polyketide synthase type I"/>
    <property type="match status" value="3"/>
</dbReference>
<dbReference type="InterPro" id="IPR001227">
    <property type="entry name" value="Ac_transferase_dom_sf"/>
</dbReference>
<dbReference type="PROSITE" id="PS00606">
    <property type="entry name" value="KS3_1"/>
    <property type="match status" value="3"/>
</dbReference>
<gene>
    <name evidence="11" type="primary">spiH</name>
</gene>
<dbReference type="Pfam" id="PF16197">
    <property type="entry name" value="KAsynt_C_assoc"/>
    <property type="match status" value="1"/>
</dbReference>
<dbReference type="InterPro" id="IPR049552">
    <property type="entry name" value="PKS_DH_N"/>
</dbReference>
<feature type="domain" description="PKS/mFAS DH" evidence="10">
    <location>
        <begin position="4053"/>
        <end position="4355"/>
    </location>
</feature>
<dbReference type="InterPro" id="IPR014031">
    <property type="entry name" value="Ketoacyl_synth_C"/>
</dbReference>
<dbReference type="Pfam" id="PF00698">
    <property type="entry name" value="Acyl_transf_1"/>
    <property type="match status" value="3"/>
</dbReference>
<dbReference type="SUPFAM" id="SSF52151">
    <property type="entry name" value="FabD/lysophospholipase-like"/>
    <property type="match status" value="3"/>
</dbReference>
<dbReference type="Gene3D" id="3.30.70.3290">
    <property type="match status" value="3"/>
</dbReference>
<dbReference type="InterPro" id="IPR006162">
    <property type="entry name" value="Ppantetheine_attach_site"/>
</dbReference>
<dbReference type="InterPro" id="IPR020807">
    <property type="entry name" value="PKS_DH"/>
</dbReference>
<dbReference type="SMART" id="SM00822">
    <property type="entry name" value="PKS_KR"/>
    <property type="match status" value="3"/>
</dbReference>
<dbReference type="GO" id="GO:0006633">
    <property type="term" value="P:fatty acid biosynthetic process"/>
    <property type="evidence" value="ECO:0007669"/>
    <property type="project" value="InterPro"/>
</dbReference>
<dbReference type="CDD" id="cd08952">
    <property type="entry name" value="KR_1_SDR_x"/>
    <property type="match status" value="2"/>
</dbReference>
<dbReference type="InterPro" id="IPR016035">
    <property type="entry name" value="Acyl_Trfase/lysoPLipase"/>
</dbReference>
<dbReference type="SMART" id="SM00826">
    <property type="entry name" value="PKS_DH"/>
    <property type="match status" value="1"/>
</dbReference>
<comment type="function">
    <text evidence="4">Involved in production of the polyketide antibiotic thailandamide.</text>
</comment>
<name>Q8GBX6_SORCE</name>
<dbReference type="PROSITE" id="PS00012">
    <property type="entry name" value="PHOSPHOPANTETHEINE"/>
    <property type="match status" value="3"/>
</dbReference>
<dbReference type="SUPFAM" id="SSF55048">
    <property type="entry name" value="Probable ACP-binding domain of malonyl-CoA ACP transacylase"/>
    <property type="match status" value="3"/>
</dbReference>
<dbReference type="SMART" id="SM01294">
    <property type="entry name" value="PKS_PP_betabranch"/>
    <property type="match status" value="3"/>
</dbReference>
<feature type="domain" description="Carrier" evidence="8">
    <location>
        <begin position="4859"/>
        <end position="4934"/>
    </location>
</feature>
<evidence type="ECO:0000256" key="5">
    <source>
        <dbReference type="PROSITE-ProRule" id="PRU01363"/>
    </source>
</evidence>
<dbReference type="PANTHER" id="PTHR43775">
    <property type="entry name" value="FATTY ACID SYNTHASE"/>
    <property type="match status" value="1"/>
</dbReference>
<dbReference type="EMBL" id="AJ505006">
    <property type="protein sequence ID" value="CAD43449.1"/>
    <property type="molecule type" value="Genomic_DNA"/>
</dbReference>
<dbReference type="Gene3D" id="3.40.47.10">
    <property type="match status" value="3"/>
</dbReference>
<evidence type="ECO:0000259" key="10">
    <source>
        <dbReference type="PROSITE" id="PS52019"/>
    </source>
</evidence>
<evidence type="ECO:0000256" key="2">
    <source>
        <dbReference type="ARBA" id="ARBA00022553"/>
    </source>
</evidence>
<organism evidence="11">
    <name type="scientific">Sorangium cellulosum</name>
    <name type="common">Polyangium cellulosum</name>
    <dbReference type="NCBI Taxonomy" id="56"/>
    <lineage>
        <taxon>Bacteria</taxon>
        <taxon>Pseudomonadati</taxon>
        <taxon>Myxococcota</taxon>
        <taxon>Polyangia</taxon>
        <taxon>Polyangiales</taxon>
        <taxon>Polyangiaceae</taxon>
        <taxon>Sorangium</taxon>
    </lineage>
</organism>
<dbReference type="SUPFAM" id="SSF53901">
    <property type="entry name" value="Thiolase-like"/>
    <property type="match status" value="3"/>
</dbReference>
<dbReference type="FunFam" id="1.10.1200.10:FF:000007">
    <property type="entry name" value="Probable polyketide synthase pks17"/>
    <property type="match status" value="3"/>
</dbReference>
<dbReference type="Pfam" id="PF00109">
    <property type="entry name" value="ketoacyl-synt"/>
    <property type="match status" value="3"/>
</dbReference>
<keyword evidence="1" id="KW-0596">Phosphopantetheine</keyword>
<dbReference type="InterPro" id="IPR036291">
    <property type="entry name" value="NAD(P)-bd_dom_sf"/>
</dbReference>
<dbReference type="Gene3D" id="1.10.1200.10">
    <property type="entry name" value="ACP-like"/>
    <property type="match status" value="3"/>
</dbReference>
<dbReference type="Gene3D" id="3.40.50.720">
    <property type="entry name" value="NAD(P)-binding Rossmann-like Domain"/>
    <property type="match status" value="3"/>
</dbReference>
<keyword evidence="6" id="KW-0175">Coiled coil</keyword>
<dbReference type="PANTHER" id="PTHR43775:SF51">
    <property type="entry name" value="INACTIVE PHENOLPHTHIOCEROL SYNTHESIS POLYKETIDE SYNTHASE TYPE I PKS1-RELATED"/>
    <property type="match status" value="1"/>
</dbReference>
<protein>
    <submittedName>
        <fullName evidence="11">Polyketide synthase</fullName>
    </submittedName>
</protein>
<feature type="region of interest" description="N-terminal hotdog fold" evidence="5">
    <location>
        <begin position="4053"/>
        <end position="4177"/>
    </location>
</feature>
<dbReference type="InterPro" id="IPR014030">
    <property type="entry name" value="Ketoacyl_synth_N"/>
</dbReference>
<dbReference type="Pfam" id="PF21089">
    <property type="entry name" value="PKS_DH_N"/>
    <property type="match status" value="1"/>
</dbReference>
<dbReference type="CDD" id="cd08956">
    <property type="entry name" value="KR_3_FAS_SDR_x"/>
    <property type="match status" value="1"/>
</dbReference>
<dbReference type="FunFam" id="3.40.366.10:FF:000002">
    <property type="entry name" value="Probable polyketide synthase 2"/>
    <property type="match status" value="3"/>
</dbReference>
<dbReference type="InterPro" id="IPR049900">
    <property type="entry name" value="PKS_mFAS_DH"/>
</dbReference>
<dbReference type="PROSITE" id="PS50075">
    <property type="entry name" value="CARRIER"/>
    <property type="match status" value="3"/>
</dbReference>
<evidence type="ECO:0000313" key="11">
    <source>
        <dbReference type="EMBL" id="CAD43449.1"/>
    </source>
</evidence>
<dbReference type="InterPro" id="IPR009081">
    <property type="entry name" value="PP-bd_ACP"/>
</dbReference>
<evidence type="ECO:0000256" key="6">
    <source>
        <dbReference type="SAM" id="Coils"/>
    </source>
</evidence>
<dbReference type="InterPro" id="IPR050091">
    <property type="entry name" value="PKS_NRPS_Biosynth_Enz"/>
</dbReference>
<dbReference type="PROSITE" id="PS52019">
    <property type="entry name" value="PKS_MFAS_DH"/>
    <property type="match status" value="1"/>
</dbReference>
<dbReference type="Pfam" id="PF08659">
    <property type="entry name" value="KR"/>
    <property type="match status" value="3"/>
</dbReference>
<dbReference type="Gene3D" id="3.40.366.10">
    <property type="entry name" value="Malonyl-Coenzyme A Acyl Carrier Protein, domain 2"/>
    <property type="match status" value="3"/>
</dbReference>
<feature type="active site" description="Proton acceptor; for dehydratase activity" evidence="5">
    <location>
        <position position="4084"/>
    </location>
</feature>
<dbReference type="Pfam" id="PF02801">
    <property type="entry name" value="Ketoacyl-synt_C"/>
    <property type="match status" value="3"/>
</dbReference>
<sequence>MSTVTNDTLTEYLRRLTQELHRSETRLRATEERRHEPIAIVGLGLRLPGGIHDRDTLWTFLEEGRDAIAPIPASRWNADATYDPDPDAVGKSYVRDAAMLDRVDLFDADFFGISPREAKYVDPQHRLLLETSWQALEDAGIVPASLRDSKTGVFVGTGASDYAFLQSDRDASEAYAFMGMISSFAAGRLAFTLGLQGPALSIDTACSSSLVALHLACQSLRQGECDLALVAGVQVMSSPEVFVLLSRTRALASDGRSKTFSANADGYGRGEGVVVLAVERLRDARAKGRPILAVIRGSAVNHDGTSSGITVPNGPAQQKVLRAALDDARLVPADVDVVECHGTGTSIGDPIEVNALAAVYGEGRPKDRPLFLGALKTNIGHLEFASGLAGVAKMVASMRHATLPATLHTSPLNPLVDWDALPVRVVDAARPWTRRDDGAPRRAGVTAIGLSGTNAHVIVEEAPAEPEPTTPDAAPALPAVPVLLSGKTDEALRAQAARLHAHLAGRPDARLVDIAASLATTRTHFDRRAAVVAADRDELLGALDALARGEAGPGSVVASAIPAGRVVFVFPGQGSQWVGMARALLASSVVFRDEIAACERALAPHVAWSLGAVLRGDGDEATLLGRVDVVQPVLFAVMVALAALWRSIGVTPDAVVGHSQGEIAAAYVAGALSLEDAAKVVALRARALTKIAGRGAMAAVELGARDTEARLAPFGDAIAIAAINSPRATLVAGDTDAIDALVRDLEAAQIFARKVRVDYASHSAHVEAIERELLADLAGIEPRAGAVPLYSAVTGAKLDGSRLDAAHWFRNLRSTVRFEDATRALHDDGHRFFVEVSPHPVLALALDETLSSIGGDAAVVSSLRRDEGDLERFLLSAGELHARGHAIDWGAFFAPLGARRVTLPTYAFQRERFWLDAGDASDDEDAAPGASAEETAFWRAIERGDVAALSDALHVADSGRRSALESLMPALSAWRRSRREQSTVGAWRYRVEWRPVSAASRGDVAGTWLVVAPAGVASDLASALAAALTERGADVVPLALEASDITAHDAASRLRDAIAGRPAIRGVLTLTPLDTAPLDGRPAVPAGLARSLALVQALAELAIEAPIWIVTRGAVAIGRSDRIESPVQAMAWGLGRVVSLEQPERWGGLVDLPRAHADGALDATAIERLVAALGSREGEDELALRPTGLFARRLARAPLGDAPAQRFEPRGTVLVTGGTGALGAHVARWLARHGAAHLVLASRRGAAAPGAEALRAELTELGARVTIAACDVADRAAIEELFAALPAEEPLTAIFHTAGVIDDGVLGSLTPERLETVLHGKADAARTLHELTKTRDLAAFVLFSSAAGVFGNAGQASYAAANAFLDALAEERRALGLRATSVAWGAWAGAGMLTFDVAQGLRRGGFAAMEPEIAVAALASALDRDETHVTIASIDWARFAPSYASARQRPLVADLPDARRALDAQPSASTEHDETALVATLRALSGEARLRHLVSLVLAQTAAVLGHADRSRLDPQRGFFDLGLDSLMAVELRRRLQKATGVKLPATITFDRPSPHRLAGFLLDALPLGGAAPSTDARPRAARADASDEPIAIVGVGLRLPGGVDDVDALFRLLEGERDAVAPIPASRWDVGAVFDPDPEAKGKTYVRHAAMLDRVDLFDAGFFGISPREARHVDPQHRLLLETAWQALEAATIVPASLRDSTTGVFVGAGASDYAVLQSSAEDAEAYAAMGTAASFAAGRLAFTLGLQGPALSIDTACSSSLVALHLACQSLRQGECDLALAAGVQVMASPEVFVILSRTRALAPDGRSKTFSANADGFGRGEGVVVLALERLRDARANGHPVLAVVRGTAVNHDGASSGITAPNGSSQQKVLRAALDDARLAPTDVDVVECHGTGTSLGDPIEVQALAAVYGEGRAPERPLRLGAVKTNIGHLEFASGLAGVVKIVASLRHGTLPATIHTNPRNPHIDWDALPVRVVDAAEPWERSADGSPRRAGVSAFGLSGTNAHVIVEEAPEPDAPKAARGALPLSGALPFVLSAKSDAALRAQAAALRDQLARTPDAALVDVAAALATTRSQFDHRAAIAASDHGALVAALEGLAAGVAAPGTFVAKGAADKLAFLFTGQGAQRAAMGRGLYDAFPVFRDALDAVASHLDRELDRPLRDVLFAPKGSELASLLDRTEFTQPALFALEVALFRLVEAWGVTPDVLLGHSVGELAAAHVAGVLSLADACTLVAARARLMQALPARDGAMVTVHATEAEVLAALEGRDGRAEIAAINAPSSTVIAGDVDAVLRVAAHFEARGRKATRLRVSHAFHSHHMDPMLDAFRRVAEGLTFHPPRIPIVSNVTGRLAADEIRSPDYWVRHVRSAVRFADGINTLEADGVSSFFELGPHGVLSALGESALANAQREVAFVPALRDGRADVDALTAALSSLHVRGHRVDWAAFFGPFDPQTVALPTYAFQRDRFWLDAPAGATRDEAAPAAPEDAAFWRAVDAGDVGALGATLNASGEDHLSALATLLPALSAWRRARDERSLVDALRYRVVWKPLTPTAARDVAGTWLLVTLAGAEDALARELERALTARGAEVITMPIAPAEADRVRLAVRVQGALADAGELRGIVSFAALDETTLATHTALPAGLALTLRLVQALGDMGIEAPLWLVTRGAVSTGRSDRLASAAQSMTWGLGRVVGLEHPERWGGLVDVADGDTIDARALDRLVTLLASRDGEDQLALRPTGIFARRLVRAPLGDAPPARTYTARGTSLVTGGTGALGAHVARFLAGRGAEHLVLVSRRGEDAPGAGALRAELEALGARVTLAACDVADRASVAALLARLDAQGDPVRAVVHAGGVVAQAALASTDLDGVQAVVAAKVRGALHLHELLGDRELDAFVLFASGAGVWGSGQQGAYAAGNAFLDALAEVRRAAGLTATSIAWGAWAGGGMLADHADADAEVELRKRGLVPMAPALAIAALAGALDHGETAVTVASVDWARFAPAFASARPRPLLLDLPEAQRAIEAPSAPAGADGASADRALVEALRPLSEADRARHLVELVVAETAAVLGHADASAIDPHKGFFDLGLDSLVAVELLRKLRARTGVELPATVTFDHPSPHRLATYVREALPLDAPLAPADATTARSSSAHAAIDEPIAIVGLGLRLPGGVEDREGLWSFLEQGRDGVGPIPKDRWDADAIYDPDPEAKGKSYVREAALLDRVDLFDAAFFGISPREAKQVDPQHRLLLETAWQALEEATIVPASLKDTSTGVFVGIGLSDYALMQGSAEETDAYAAMGTLSSFAAGRLAFTLGLQGPALSIDTACSSSLVALHLACQSLRKGECDLALAGGVQVMTLAEPFVLLSRTRALAADGRSKTFSAHADGYGRGEGVVVLALERLRDAEARGRRVLAVVRGTAVNHDGASSGITAPNGTSQQKVLRAALGDAGLAPADVDVVECHGTGTALGDPIEVQALAAVYGEGRAAERPLLLGAVKSNIGHLEAASGLAGVAKIVTALEHGALPATIHSRPRNPHVDWDALHVRVVDAAELWARRDEETPRRAGVSAFGLSGTNAHAIIEEAPRARRGAAATDEPPPAVPVVLSAKSERALRAQAERLRAHVTGRPGDALVDVAASLATTRSHFEHRAAIVARDLGALEDALAGLAEGRSPAGTVVSRTTGGKLALLFTGQGGQRAAMGRGLYGAFSVFRDAFDAACSYLDRELEHPLRDVVFAPRGSELAALLDETLYTQTSLFALEVALFRLVEAWGVTPHVLLGHSIGELVAAHVAGVLSLEDACTLVAARARLMHALPRRDAAMVAVHACESEVLDALDAMAGLDGRASIAAVNAPSSTVVAGDREAVLAVAARFEALGRKTSRLRVSHAFHSHHLDPMLEAFRRVAEGVRFEPPRIPIVSNVTGARASNDDLCSADYWVRHARGTVRFADGLEALRADGVSTFLELGPHAVLCALGHETLESEAVAFLPALRDGRDDVDTLTAALGALHARGHHVDWDAFFAPFNAGRVALPTYAFQRERFWLDMPKAKSSRAAAADSAGRYPLAGTRLDLPDGSAVHTLDIGPGAQPYLADHSVYGRIVVPGAFHLAVLLAVAESHWPDSPLELRDVEFVRALTFEEPSETVAVRVHLTPAGGDGKGFHATVATQTEGAWTTHATATLGAAPPSALARHPRAAHEPLAGDEPSRAVARLMASFEAFNVEWGPKWRWLRQTTHAGDRTGVGYLAAPDGVPTDDAPLPGGLVDNAFAVVGSAVTGLPAHDNRSTSNVPPLPFSIERLVWYGRAETPCWADFVMRGEITPDADRYIGDITLWSREGASSEGASREGTPIATIEGLAFRRAPADKFLPELPARNLYALTWPEQPAASRPPRGRWALLGEDSLGIATGIAADAYPDVDALRDALGRGAPCPDTVAVCLATAHGPSDTDETELVSSVHTAAARALALLNAWLSDERLASSTLVLLTQRAVATCAGEDVLDLASAALWGLVRSAQAENRDRAILLVDLDGSDASRRALPYAVGGALDDAEPQLALRDGRRLAPRLARVAAPTAATANAATSTSATPRALDPEGTVLVTGGTGTLGALVARRLVERHGVKHLVLLSRRGPDAPGATDLAAELQARGASVVLAAADAAEPAALARVLLAIPHDRPLTAVVHAAGTLDDGVLSSMTPARLSAVLRAKVDAAVNLDEQTRHSPLRAFVLFSSLSGVLGSPAQSNYAAANAFLDALAHRRAARGLPAVALDWGYWAQTSGLTKHLEQADLRRIARGGLRPLASDEALALFDLALAQDAPCLVPAAFDADALRKSGDALSALLRGLVAGPRARAQRASGAGAASALKLRLASLAPLERHRMLLDVVRADVATVLGVASPLDIEPGRPLQELGLDSLMAIELRNRLAAATGLRLSATLLFDHPTPEALAKLISGKLLHDEAAPPSTSAAEIDRLEGALASAYANEAIRDELTVRMKAILSKWMAAREPSPDDGLASRLDTANDDELFRMIDHVRAEAAT</sequence>
<reference evidence="11" key="1">
    <citation type="submission" date="2002-08" db="EMBL/GenBank/DDBJ databases">
        <title>The spirangiene synthase from Sorangium cellulosum So ce90 - Module duplications as strategy behind the evolution of polyketide synthases.</title>
        <authorList>
            <person name="Knauber J."/>
            <person name="Bloecker H."/>
            <person name="Mueller R."/>
            <person name="Nordsiek G."/>
            <person name="Beyer S."/>
        </authorList>
    </citation>
    <scope>NUCLEOTIDE SEQUENCE</scope>
</reference>
<dbReference type="Pfam" id="PF18369">
    <property type="entry name" value="PKS_DE"/>
    <property type="match status" value="2"/>
</dbReference>
<dbReference type="Gene3D" id="3.10.129.110">
    <property type="entry name" value="Polyketide synthase dehydratase"/>
    <property type="match status" value="1"/>
</dbReference>
<dbReference type="SUPFAM" id="SSF51735">
    <property type="entry name" value="NAD(P)-binding Rossmann-fold domains"/>
    <property type="match status" value="6"/>
</dbReference>
<feature type="domain" description="Carrier" evidence="8">
    <location>
        <begin position="3049"/>
        <end position="3127"/>
    </location>
</feature>
<dbReference type="InterPro" id="IPR014043">
    <property type="entry name" value="Acyl_transferase_dom"/>
</dbReference>
<dbReference type="InterPro" id="IPR032821">
    <property type="entry name" value="PKS_assoc"/>
</dbReference>
<evidence type="ECO:0000256" key="4">
    <source>
        <dbReference type="ARBA" id="ARBA00054155"/>
    </source>
</evidence>
<feature type="coiled-coil region" evidence="6">
    <location>
        <begin position="6"/>
        <end position="33"/>
    </location>
</feature>
<dbReference type="Gene3D" id="6.10.140.1830">
    <property type="match status" value="1"/>
</dbReference>
<evidence type="ECO:0000256" key="3">
    <source>
        <dbReference type="ARBA" id="ARBA00022679"/>
    </source>
</evidence>
<dbReference type="InterPro" id="IPR013968">
    <property type="entry name" value="PKS_KR"/>
</dbReference>
<dbReference type="GO" id="GO:0031177">
    <property type="term" value="F:phosphopantetheine binding"/>
    <property type="evidence" value="ECO:0007669"/>
    <property type="project" value="InterPro"/>
</dbReference>
<feature type="region of interest" description="C-terminal hotdog fold" evidence="5">
    <location>
        <begin position="4192"/>
        <end position="4355"/>
    </location>
</feature>
<proteinExistence type="predicted"/>
<dbReference type="SMART" id="SM00827">
    <property type="entry name" value="PKS_AT"/>
    <property type="match status" value="3"/>
</dbReference>
<dbReference type="SMART" id="SM00825">
    <property type="entry name" value="PKS_KS"/>
    <property type="match status" value="3"/>
</dbReference>
<dbReference type="InterPro" id="IPR020841">
    <property type="entry name" value="PKS_Beta-ketoAc_synthase_dom"/>
</dbReference>
<feature type="active site" description="Proton donor; for dehydratase activity" evidence="5">
    <location>
        <position position="4253"/>
    </location>
</feature>
<dbReference type="InterPro" id="IPR020806">
    <property type="entry name" value="PKS_PP-bd"/>
</dbReference>
<accession>Q8GBX6</accession>
<dbReference type="InterPro" id="IPR018201">
    <property type="entry name" value="Ketoacyl_synth_AS"/>
</dbReference>
<feature type="domain" description="Ketosynthase family 3 (KS3)" evidence="9">
    <location>
        <begin position="3151"/>
        <end position="3577"/>
    </location>
</feature>
<feature type="domain" description="Ketosynthase family 3 (KS3)" evidence="9">
    <location>
        <begin position="35"/>
        <end position="461"/>
    </location>
</feature>
<dbReference type="Pfam" id="PF22621">
    <property type="entry name" value="CurL-like_PKS_C"/>
    <property type="match status" value="2"/>
</dbReference>
<dbReference type="NCBIfam" id="NF045894">
    <property type="entry name" value="PKS_plus_SDR"/>
    <property type="match status" value="2"/>
</dbReference>
<dbReference type="PROSITE" id="PS52004">
    <property type="entry name" value="KS3_2"/>
    <property type="match status" value="3"/>
</dbReference>
<dbReference type="InterPro" id="IPR042104">
    <property type="entry name" value="PKS_dehydratase_sf"/>
</dbReference>
<dbReference type="InterPro" id="IPR057326">
    <property type="entry name" value="KR_dom"/>
</dbReference>
<keyword evidence="3" id="KW-0808">Transferase</keyword>
<dbReference type="GO" id="GO:0004312">
    <property type="term" value="F:fatty acid synthase activity"/>
    <property type="evidence" value="ECO:0007669"/>
    <property type="project" value="TreeGrafter"/>
</dbReference>
<feature type="domain" description="Carrier" evidence="8">
    <location>
        <begin position="1488"/>
        <end position="1566"/>
    </location>
</feature>
<evidence type="ECO:0000259" key="8">
    <source>
        <dbReference type="PROSITE" id="PS50075"/>
    </source>
</evidence>
<evidence type="ECO:0000256" key="1">
    <source>
        <dbReference type="ARBA" id="ARBA00022450"/>
    </source>
</evidence>
<dbReference type="CDD" id="cd00833">
    <property type="entry name" value="PKS"/>
    <property type="match status" value="3"/>
</dbReference>
<dbReference type="InterPro" id="IPR041618">
    <property type="entry name" value="PKS_DE"/>
</dbReference>
<dbReference type="InterPro" id="IPR016039">
    <property type="entry name" value="Thiolase-like"/>
</dbReference>
<evidence type="ECO:0000259" key="9">
    <source>
        <dbReference type="PROSITE" id="PS52004"/>
    </source>
</evidence>
<dbReference type="Pfam" id="PF00550">
    <property type="entry name" value="PP-binding"/>
    <property type="match status" value="3"/>
</dbReference>
<evidence type="ECO:0000256" key="7">
    <source>
        <dbReference type="SAM" id="MobiDB-lite"/>
    </source>
</evidence>